<reference evidence="7" key="1">
    <citation type="submission" date="2016-11" db="UniProtKB">
        <authorList>
            <consortium name="WormBaseParasite"/>
        </authorList>
    </citation>
    <scope>IDENTIFICATION</scope>
</reference>
<keyword evidence="1" id="KW-0227">DNA damage</keyword>
<dbReference type="AlphaFoldDB" id="A0A1I8B9Y3"/>
<dbReference type="InterPro" id="IPR027417">
    <property type="entry name" value="P-loop_NTPase"/>
</dbReference>
<feature type="compositionally biased region" description="Basic and acidic residues" evidence="2">
    <location>
        <begin position="101"/>
        <end position="119"/>
    </location>
</feature>
<keyword evidence="1" id="KW-0233">DNA recombination</keyword>
<keyword evidence="1" id="KW-0378">Hydrolase</keyword>
<comment type="cofactor">
    <cofactor evidence="1">
        <name>Mg(2+)</name>
        <dbReference type="ChEBI" id="CHEBI:18420"/>
    </cofactor>
</comment>
<dbReference type="GO" id="GO:0043139">
    <property type="term" value="F:5'-3' DNA helicase activity"/>
    <property type="evidence" value="ECO:0007669"/>
    <property type="project" value="UniProtKB-EC"/>
</dbReference>
<dbReference type="OMA" id="EIESIMH"/>
<keyword evidence="1" id="KW-0067">ATP-binding</keyword>
<feature type="domain" description="Helitron helicase-like" evidence="5">
    <location>
        <begin position="409"/>
        <end position="559"/>
    </location>
</feature>
<feature type="region of interest" description="Disordered" evidence="2">
    <location>
        <begin position="21"/>
        <end position="59"/>
    </location>
</feature>
<evidence type="ECO:0000313" key="6">
    <source>
        <dbReference type="Proteomes" id="UP000095281"/>
    </source>
</evidence>
<dbReference type="GO" id="GO:0006281">
    <property type="term" value="P:DNA repair"/>
    <property type="evidence" value="ECO:0007669"/>
    <property type="project" value="UniProtKB-KW"/>
</dbReference>
<sequence>MSAFIAYFIHFIFFLTTTTTATTDNSNNNDRQQQRPTKATTTTNNSNNDQQQQRPTTSTTYRRLAAVVVQVLRLSVKEWKKRQLENETVDQKRIRLEKQRERDRKRLANETEQDRENRLEKKRNRIVNETEQERQHRLAQMRNRTANETEQEREFRLEKGRANRIRNRQRVVRLYAAGDHRNVNSHRLGRMNVECTHCGALHFPEEYVSMASMNPLRYRYPSSRGPYCFRICGQVYHKMNIALNPDIGDEPAYGQVFIVDTVQAISTLHRANPVIDKQLLVDVYELIKEISPFAQAYRMMKEEEDEEFERARRENRSPVEISLLFDTKSKLDKRLGYNVPRANEVAAVYVPGADGEVPDARIVVRERGKELRILNSTNEMVTPMTYPLFYPRGTLGWHPDIRQENSNRRVTRLQMRWIRNNQKMIFAEAYKNVDSYLVKRAQETGKPLGRKVILPPTVTNSPRYIEKHFQDAMALVRRFGKPDLFVTMTCNPQWEEIVENLYKGQVPVDRPDLVDRVFYLKVKALMNEIAKAKIFGRDLCWMYPVENQGRGLPHIHLLLTLFDIDKVVNAEDVEKRGISARIPDKDKDIELYDLVKKFMIHGPCGDLNPNCPCMEEKIVNGKKIRKCSKGYPKLFQEETVVLENGLALYSRPRDGRIVEMFRCHINVEKVNSVTSVKYLHKYVHKLPDRASMNYEEKNDYDEIKEYIDARYVCPQEAVWRILEYPTYDRSHSITTLPVHLDGEHVCYFDENMNEDEIREKIENDSELLAYFELNKNNVLARNLFYHEIPEKFVFRKGRWNERKTHFNTIGRMVKISPAETERYHLRLLLLNVRGAISYEDLRTVKNIDLDNRIRCATFAEACLARGLIRDDEEWKKALEEANSFEMPWKMRELFALILVHCNPAKPDELWALFKDALSEDFAKRFSIELAHRKAYIDIAKRMLQAGKSLADFPALEQIDDLDLDLEEQFNLAEELDIGRRSYELLNDEQKEIVDEIMNRISNPDGKMAFYFLSGPGGSGKTFVISTLVHLLRGMKKKVSTMAFTGIAATLLPGGRTMHNRFGLNLDMSNSKIGGLAQKLGKN</sequence>
<comment type="similarity">
    <text evidence="1">Belongs to the helicase family.</text>
</comment>
<dbReference type="GO" id="GO:0006310">
    <property type="term" value="P:DNA recombination"/>
    <property type="evidence" value="ECO:0007669"/>
    <property type="project" value="UniProtKB-KW"/>
</dbReference>
<accession>A0A1I8B9Y3</accession>
<keyword evidence="1" id="KW-0547">Nucleotide-binding</keyword>
<name>A0A1I8B9Y3_MELHA</name>
<feature type="signal peptide" evidence="3">
    <location>
        <begin position="1"/>
        <end position="21"/>
    </location>
</feature>
<evidence type="ECO:0000256" key="1">
    <source>
        <dbReference type="RuleBase" id="RU363044"/>
    </source>
</evidence>
<dbReference type="Pfam" id="PF05970">
    <property type="entry name" value="PIF1"/>
    <property type="match status" value="1"/>
</dbReference>
<dbReference type="PANTHER" id="PTHR10492:SF57">
    <property type="entry name" value="ATP-DEPENDENT DNA HELICASE"/>
    <property type="match status" value="1"/>
</dbReference>
<dbReference type="GO" id="GO:0000723">
    <property type="term" value="P:telomere maintenance"/>
    <property type="evidence" value="ECO:0007669"/>
    <property type="project" value="InterPro"/>
</dbReference>
<feature type="chain" id="PRO_5009315588" description="ATP-dependent DNA helicase" evidence="3">
    <location>
        <begin position="22"/>
        <end position="1082"/>
    </location>
</feature>
<dbReference type="InterPro" id="IPR010285">
    <property type="entry name" value="DNA_helicase_pif1-like_DEAD"/>
</dbReference>
<dbReference type="Gene3D" id="3.40.50.300">
    <property type="entry name" value="P-loop containing nucleotide triphosphate hydrolases"/>
    <property type="match status" value="1"/>
</dbReference>
<evidence type="ECO:0000256" key="2">
    <source>
        <dbReference type="SAM" id="MobiDB-lite"/>
    </source>
</evidence>
<feature type="compositionally biased region" description="Low complexity" evidence="2">
    <location>
        <begin position="21"/>
        <end position="53"/>
    </location>
</feature>
<organism evidence="6 7">
    <name type="scientific">Meloidogyne hapla</name>
    <name type="common">Root-knot nematode worm</name>
    <dbReference type="NCBI Taxonomy" id="6305"/>
    <lineage>
        <taxon>Eukaryota</taxon>
        <taxon>Metazoa</taxon>
        <taxon>Ecdysozoa</taxon>
        <taxon>Nematoda</taxon>
        <taxon>Chromadorea</taxon>
        <taxon>Rhabditida</taxon>
        <taxon>Tylenchina</taxon>
        <taxon>Tylenchomorpha</taxon>
        <taxon>Tylenchoidea</taxon>
        <taxon>Meloidogynidae</taxon>
        <taxon>Meloidogyninae</taxon>
        <taxon>Meloidogyne</taxon>
    </lineage>
</organism>
<feature type="domain" description="DNA helicase Pif1-like DEAD-box helicase" evidence="4">
    <location>
        <begin position="985"/>
        <end position="1072"/>
    </location>
</feature>
<dbReference type="Proteomes" id="UP000095281">
    <property type="component" value="Unplaced"/>
</dbReference>
<keyword evidence="1" id="KW-0347">Helicase</keyword>
<dbReference type="Pfam" id="PF14214">
    <property type="entry name" value="Helitron_like_N"/>
    <property type="match status" value="1"/>
</dbReference>
<feature type="compositionally biased region" description="Basic and acidic residues" evidence="2">
    <location>
        <begin position="145"/>
        <end position="155"/>
    </location>
</feature>
<dbReference type="InterPro" id="IPR025476">
    <property type="entry name" value="Helitron_helicase-like"/>
</dbReference>
<keyword evidence="6" id="KW-1185">Reference proteome</keyword>
<feature type="region of interest" description="Disordered" evidence="2">
    <location>
        <begin position="101"/>
        <end position="155"/>
    </location>
</feature>
<dbReference type="GO" id="GO:0016887">
    <property type="term" value="F:ATP hydrolysis activity"/>
    <property type="evidence" value="ECO:0007669"/>
    <property type="project" value="RHEA"/>
</dbReference>
<comment type="catalytic activity">
    <reaction evidence="1">
        <text>ATP + H2O = ADP + phosphate + H(+)</text>
        <dbReference type="Rhea" id="RHEA:13065"/>
        <dbReference type="ChEBI" id="CHEBI:15377"/>
        <dbReference type="ChEBI" id="CHEBI:15378"/>
        <dbReference type="ChEBI" id="CHEBI:30616"/>
        <dbReference type="ChEBI" id="CHEBI:43474"/>
        <dbReference type="ChEBI" id="CHEBI:456216"/>
        <dbReference type="EC" id="5.6.2.3"/>
    </reaction>
</comment>
<dbReference type="GO" id="GO:0005524">
    <property type="term" value="F:ATP binding"/>
    <property type="evidence" value="ECO:0007669"/>
    <property type="project" value="UniProtKB-KW"/>
</dbReference>
<protein>
    <recommendedName>
        <fullName evidence="1">ATP-dependent DNA helicase</fullName>
        <ecNumber evidence="1">5.6.2.3</ecNumber>
    </recommendedName>
</protein>
<evidence type="ECO:0000313" key="7">
    <source>
        <dbReference type="WBParaSite" id="MhA1_Contig1733.frz3.fgene1"/>
    </source>
</evidence>
<keyword evidence="1" id="KW-0234">DNA repair</keyword>
<dbReference type="SUPFAM" id="SSF52540">
    <property type="entry name" value="P-loop containing nucleoside triphosphate hydrolases"/>
    <property type="match status" value="1"/>
</dbReference>
<proteinExistence type="inferred from homology"/>
<evidence type="ECO:0000259" key="5">
    <source>
        <dbReference type="Pfam" id="PF14214"/>
    </source>
</evidence>
<keyword evidence="3" id="KW-0732">Signal</keyword>
<evidence type="ECO:0000256" key="3">
    <source>
        <dbReference type="SAM" id="SignalP"/>
    </source>
</evidence>
<evidence type="ECO:0000259" key="4">
    <source>
        <dbReference type="Pfam" id="PF05970"/>
    </source>
</evidence>
<dbReference type="WBParaSite" id="MhA1_Contig1733.frz3.fgene1">
    <property type="protein sequence ID" value="MhA1_Contig1733.frz3.fgene1"/>
    <property type="gene ID" value="MhA1_Contig1733.frz3.fgene1"/>
</dbReference>
<dbReference type="PANTHER" id="PTHR10492">
    <property type="match status" value="1"/>
</dbReference>
<feature type="compositionally biased region" description="Basic and acidic residues" evidence="2">
    <location>
        <begin position="126"/>
        <end position="136"/>
    </location>
</feature>
<dbReference type="EC" id="5.6.2.3" evidence="1"/>